<feature type="region of interest" description="Disordered" evidence="1">
    <location>
        <begin position="1"/>
        <end position="22"/>
    </location>
</feature>
<dbReference type="AlphaFoldDB" id="A0A1H2WWS5"/>
<evidence type="ECO:0000256" key="1">
    <source>
        <dbReference type="SAM" id="MobiDB-lite"/>
    </source>
</evidence>
<gene>
    <name evidence="2" type="ORF">SAMN05421882_10322</name>
</gene>
<organism evidence="2 3">
    <name type="scientific">Nitrosomonas communis</name>
    <dbReference type="NCBI Taxonomy" id="44574"/>
    <lineage>
        <taxon>Bacteria</taxon>
        <taxon>Pseudomonadati</taxon>
        <taxon>Pseudomonadota</taxon>
        <taxon>Betaproteobacteria</taxon>
        <taxon>Nitrosomonadales</taxon>
        <taxon>Nitrosomonadaceae</taxon>
        <taxon>Nitrosomonas</taxon>
    </lineage>
</organism>
<dbReference type="EMBL" id="FNNH01000032">
    <property type="protein sequence ID" value="SDW84429.1"/>
    <property type="molecule type" value="Genomic_DNA"/>
</dbReference>
<evidence type="ECO:0000313" key="3">
    <source>
        <dbReference type="Proteomes" id="UP000183454"/>
    </source>
</evidence>
<feature type="compositionally biased region" description="Basic and acidic residues" evidence="1">
    <location>
        <begin position="8"/>
        <end position="22"/>
    </location>
</feature>
<dbReference type="RefSeq" id="WP_074667463.1">
    <property type="nucleotide sequence ID" value="NZ_FNNH01000032.1"/>
</dbReference>
<reference evidence="2 3" key="1">
    <citation type="submission" date="2016-10" db="EMBL/GenBank/DDBJ databases">
        <authorList>
            <person name="de Groot N.N."/>
        </authorList>
    </citation>
    <scope>NUCLEOTIDE SEQUENCE [LARGE SCALE GENOMIC DNA]</scope>
    <source>
        <strain evidence="2 3">Nm110</strain>
    </source>
</reference>
<proteinExistence type="predicted"/>
<evidence type="ECO:0000313" key="2">
    <source>
        <dbReference type="EMBL" id="SDW84429.1"/>
    </source>
</evidence>
<sequence>MSLIRNGGRRDTARPTRGRQWRENLSRGGEVAFLAPFIEKASAGGILIVNEIMQALDTRLQRKTSLAATYNLLHRHGWRKLLLTNAAPKQTCSLRMRGKNFAIPS</sequence>
<name>A0A1H2WWS5_9PROT</name>
<protein>
    <submittedName>
        <fullName evidence="2">Uncharacterized protein</fullName>
    </submittedName>
</protein>
<accession>A0A1H2WWS5</accession>
<dbReference type="Proteomes" id="UP000183454">
    <property type="component" value="Unassembled WGS sequence"/>
</dbReference>